<keyword evidence="4 8" id="KW-1133">Transmembrane helix</keyword>
<reference evidence="10 11" key="1">
    <citation type="submission" date="2020-08" db="EMBL/GenBank/DDBJ databases">
        <title>Sequencing the genomes of 1000 actinobacteria strains.</title>
        <authorList>
            <person name="Klenk H.-P."/>
        </authorList>
    </citation>
    <scope>NUCLEOTIDE SEQUENCE [LARGE SCALE GENOMIC DNA]</scope>
    <source>
        <strain evidence="10 11">DSM 28796</strain>
    </source>
</reference>
<keyword evidence="6" id="KW-0325">Glycoprotein</keyword>
<evidence type="ECO:0000256" key="3">
    <source>
        <dbReference type="ARBA" id="ARBA00022729"/>
    </source>
</evidence>
<evidence type="ECO:0000259" key="9">
    <source>
        <dbReference type="Pfam" id="PF05154"/>
    </source>
</evidence>
<proteinExistence type="predicted"/>
<dbReference type="RefSeq" id="WP_246375155.1">
    <property type="nucleotide sequence ID" value="NZ_JACHLZ010000001.1"/>
</dbReference>
<feature type="compositionally biased region" description="Low complexity" evidence="7">
    <location>
        <begin position="100"/>
        <end position="114"/>
    </location>
</feature>
<dbReference type="Pfam" id="PF05154">
    <property type="entry name" value="TM2"/>
    <property type="match status" value="1"/>
</dbReference>
<evidence type="ECO:0000256" key="2">
    <source>
        <dbReference type="ARBA" id="ARBA00022692"/>
    </source>
</evidence>
<dbReference type="Proteomes" id="UP000588158">
    <property type="component" value="Unassembled WGS sequence"/>
</dbReference>
<dbReference type="AlphaFoldDB" id="A0A841A7S2"/>
<protein>
    <submittedName>
        <fullName evidence="10">TM2 domain-containing membrane protein YozV</fullName>
    </submittedName>
</protein>
<comment type="subcellular location">
    <subcellularLocation>
        <location evidence="1">Membrane</location>
        <topology evidence="1">Multi-pass membrane protein</topology>
    </subcellularLocation>
</comment>
<name>A0A841A7S2_9MICO</name>
<evidence type="ECO:0000256" key="6">
    <source>
        <dbReference type="ARBA" id="ARBA00023180"/>
    </source>
</evidence>
<feature type="domain" description="TM2" evidence="9">
    <location>
        <begin position="4"/>
        <end position="51"/>
    </location>
</feature>
<keyword evidence="11" id="KW-1185">Reference proteome</keyword>
<feature type="transmembrane region" description="Helical" evidence="8">
    <location>
        <begin position="34"/>
        <end position="56"/>
    </location>
</feature>
<evidence type="ECO:0000256" key="5">
    <source>
        <dbReference type="ARBA" id="ARBA00023136"/>
    </source>
</evidence>
<evidence type="ECO:0000256" key="4">
    <source>
        <dbReference type="ARBA" id="ARBA00022989"/>
    </source>
</evidence>
<feature type="compositionally biased region" description="Acidic residues" evidence="7">
    <location>
        <begin position="115"/>
        <end position="124"/>
    </location>
</feature>
<dbReference type="EMBL" id="JACHLZ010000001">
    <property type="protein sequence ID" value="MBB5831239.1"/>
    <property type="molecule type" value="Genomic_DNA"/>
</dbReference>
<dbReference type="InterPro" id="IPR007829">
    <property type="entry name" value="TM2"/>
</dbReference>
<evidence type="ECO:0000256" key="8">
    <source>
        <dbReference type="SAM" id="Phobius"/>
    </source>
</evidence>
<keyword evidence="3" id="KW-0732">Signal</keyword>
<evidence type="ECO:0000313" key="11">
    <source>
        <dbReference type="Proteomes" id="UP000588158"/>
    </source>
</evidence>
<feature type="transmembrane region" description="Helical" evidence="8">
    <location>
        <begin position="76"/>
        <end position="94"/>
    </location>
</feature>
<gene>
    <name evidence="10" type="ORF">HNR70_001052</name>
</gene>
<dbReference type="PANTHER" id="PTHR21016">
    <property type="entry name" value="BETA-AMYLOID BINDING PROTEIN-RELATED"/>
    <property type="match status" value="1"/>
</dbReference>
<dbReference type="PANTHER" id="PTHR21016:SF4">
    <property type="entry name" value="TM2 DOMAIN-CONTAINING PROTEIN 2"/>
    <property type="match status" value="1"/>
</dbReference>
<evidence type="ECO:0000313" key="10">
    <source>
        <dbReference type="EMBL" id="MBB5831239.1"/>
    </source>
</evidence>
<evidence type="ECO:0000256" key="1">
    <source>
        <dbReference type="ARBA" id="ARBA00004141"/>
    </source>
</evidence>
<feature type="compositionally biased region" description="Low complexity" evidence="7">
    <location>
        <begin position="125"/>
        <end position="134"/>
    </location>
</feature>
<dbReference type="InterPro" id="IPR050932">
    <property type="entry name" value="TM2D1-3-like"/>
</dbReference>
<keyword evidence="2 8" id="KW-0812">Transmembrane</keyword>
<comment type="caution">
    <text evidence="10">The sequence shown here is derived from an EMBL/GenBank/DDBJ whole genome shotgun (WGS) entry which is preliminary data.</text>
</comment>
<feature type="region of interest" description="Disordered" evidence="7">
    <location>
        <begin position="100"/>
        <end position="199"/>
    </location>
</feature>
<evidence type="ECO:0000256" key="7">
    <source>
        <dbReference type="SAM" id="MobiDB-lite"/>
    </source>
</evidence>
<keyword evidence="5 8" id="KW-0472">Membrane</keyword>
<accession>A0A841A7S2</accession>
<sequence length="199" mass="21204">MQPPKDFVATWLLALFLGFLGVDRFYRGFVGLGLLKLLTCGGAGIWTLVDLAILLFTGGRDKTGQRLAGYDKNKKIAWILTPIVLMLGMIFVAVTSDDSGSDSASPASQEVVAVAEEEPTEEPETAATPSGQATTEEETTEEAAASPTEATAEEETEEAAPAAEAPADVPAASRRCPMLSPRAAWMRRRRRPTSSAPMC</sequence>
<organism evidence="10 11">
    <name type="scientific">Brachybacterium aquaticum</name>
    <dbReference type="NCBI Taxonomy" id="1432564"/>
    <lineage>
        <taxon>Bacteria</taxon>
        <taxon>Bacillati</taxon>
        <taxon>Actinomycetota</taxon>
        <taxon>Actinomycetes</taxon>
        <taxon>Micrococcales</taxon>
        <taxon>Dermabacteraceae</taxon>
        <taxon>Brachybacterium</taxon>
    </lineage>
</organism>
<dbReference type="GO" id="GO:0016020">
    <property type="term" value="C:membrane"/>
    <property type="evidence" value="ECO:0007669"/>
    <property type="project" value="UniProtKB-SubCell"/>
</dbReference>